<name>A0A7Y8EK57_9PSED</name>
<comment type="caution">
    <text evidence="1">The sequence shown here is derived from an EMBL/GenBank/DDBJ whole genome shotgun (WGS) entry which is preliminary data.</text>
</comment>
<evidence type="ECO:0000313" key="2">
    <source>
        <dbReference type="Proteomes" id="UP000531950"/>
    </source>
</evidence>
<dbReference type="InterPro" id="IPR045657">
    <property type="entry name" value="DUF6392"/>
</dbReference>
<proteinExistence type="predicted"/>
<evidence type="ECO:0000313" key="1">
    <source>
        <dbReference type="EMBL" id="NWE15635.1"/>
    </source>
</evidence>
<dbReference type="Pfam" id="PF19929">
    <property type="entry name" value="DUF6392"/>
    <property type="match status" value="1"/>
</dbReference>
<accession>A0A7Y8EK57</accession>
<dbReference type="EMBL" id="JACARG010000045">
    <property type="protein sequence ID" value="NWE15635.1"/>
    <property type="molecule type" value="Genomic_DNA"/>
</dbReference>
<sequence length="159" mass="17660">MDAEKIQHWVTALGREYHELVREGTGSGAPLMPLFEDDDNEDLIQKPIAGIELWFSADTHRLKEVLIILVQTVGQPVYIGQLPAPFTLNMDQSFIRNVLGTPMDSIPPARLPGVLGIQGGSDTYAMDQKTHLNVKVTFSYLENLVVNNICFSLITEGHD</sequence>
<gene>
    <name evidence="1" type="ORF">HX822_22090</name>
</gene>
<protein>
    <submittedName>
        <fullName evidence="1">Pyocin immunity protein</fullName>
    </submittedName>
</protein>
<dbReference type="Proteomes" id="UP000531950">
    <property type="component" value="Unassembled WGS sequence"/>
</dbReference>
<dbReference type="AlphaFoldDB" id="A0A7Y8EK57"/>
<organism evidence="1 2">
    <name type="scientific">Pseudomonas yamanorum</name>
    <dbReference type="NCBI Taxonomy" id="515393"/>
    <lineage>
        <taxon>Bacteria</taxon>
        <taxon>Pseudomonadati</taxon>
        <taxon>Pseudomonadota</taxon>
        <taxon>Gammaproteobacteria</taxon>
        <taxon>Pseudomonadales</taxon>
        <taxon>Pseudomonadaceae</taxon>
        <taxon>Pseudomonas</taxon>
    </lineage>
</organism>
<reference evidence="1 2" key="1">
    <citation type="submission" date="2020-04" db="EMBL/GenBank/DDBJ databases">
        <title>Molecular characterization of pseudomonads from Agaricus bisporus reveal novel blotch 2 pathogens in Western Europe.</title>
        <authorList>
            <person name="Taparia T."/>
            <person name="Krijger M."/>
            <person name="Haynes E."/>
            <person name="Elpinstone J.G."/>
            <person name="Noble R."/>
            <person name="Van Der Wolf J."/>
        </authorList>
    </citation>
    <scope>NUCLEOTIDE SEQUENCE [LARGE SCALE GENOMIC DNA]</scope>
    <source>
        <strain evidence="1 2">IPO3782</strain>
    </source>
</reference>